<evidence type="ECO:0000256" key="1">
    <source>
        <dbReference type="ARBA" id="ARBA00022737"/>
    </source>
</evidence>
<dbReference type="EMBL" id="FMZV01000012">
    <property type="protein sequence ID" value="SDD96390.1"/>
    <property type="molecule type" value="Genomic_DNA"/>
</dbReference>
<dbReference type="PANTHER" id="PTHR45831:SF2">
    <property type="entry name" value="LD24721P"/>
    <property type="match status" value="1"/>
</dbReference>
<dbReference type="OrthoDB" id="9815010at2"/>
<gene>
    <name evidence="5" type="ORF">SAMN04488239_11267</name>
</gene>
<keyword evidence="1" id="KW-0677">Repeat</keyword>
<dbReference type="SMART" id="SM00028">
    <property type="entry name" value="TPR"/>
    <property type="match status" value="3"/>
</dbReference>
<feature type="signal peptide" evidence="4">
    <location>
        <begin position="1"/>
        <end position="27"/>
    </location>
</feature>
<name>A0A1G6Z199_9RHOB</name>
<dbReference type="GO" id="GO:0072380">
    <property type="term" value="C:TRC complex"/>
    <property type="evidence" value="ECO:0007669"/>
    <property type="project" value="TreeGrafter"/>
</dbReference>
<dbReference type="PANTHER" id="PTHR45831">
    <property type="entry name" value="LD24721P"/>
    <property type="match status" value="1"/>
</dbReference>
<evidence type="ECO:0000256" key="4">
    <source>
        <dbReference type="SAM" id="SignalP"/>
    </source>
</evidence>
<proteinExistence type="predicted"/>
<keyword evidence="2 3" id="KW-0802">TPR repeat</keyword>
<dbReference type="PROSITE" id="PS50005">
    <property type="entry name" value="TPR"/>
    <property type="match status" value="2"/>
</dbReference>
<dbReference type="GO" id="GO:0006620">
    <property type="term" value="P:post-translational protein targeting to endoplasmic reticulum membrane"/>
    <property type="evidence" value="ECO:0007669"/>
    <property type="project" value="TreeGrafter"/>
</dbReference>
<dbReference type="GO" id="GO:0060090">
    <property type="term" value="F:molecular adaptor activity"/>
    <property type="evidence" value="ECO:0007669"/>
    <property type="project" value="TreeGrafter"/>
</dbReference>
<dbReference type="SUPFAM" id="SSF48452">
    <property type="entry name" value="TPR-like"/>
    <property type="match status" value="1"/>
</dbReference>
<keyword evidence="4" id="KW-0732">Signal</keyword>
<dbReference type="InterPro" id="IPR019734">
    <property type="entry name" value="TPR_rpt"/>
</dbReference>
<dbReference type="Gene3D" id="1.25.40.10">
    <property type="entry name" value="Tetratricopeptide repeat domain"/>
    <property type="match status" value="1"/>
</dbReference>
<dbReference type="RefSeq" id="WP_093033948.1">
    <property type="nucleotide sequence ID" value="NZ_FMZV01000012.1"/>
</dbReference>
<evidence type="ECO:0000313" key="5">
    <source>
        <dbReference type="EMBL" id="SDD96390.1"/>
    </source>
</evidence>
<dbReference type="GO" id="GO:0016020">
    <property type="term" value="C:membrane"/>
    <property type="evidence" value="ECO:0007669"/>
    <property type="project" value="TreeGrafter"/>
</dbReference>
<evidence type="ECO:0000256" key="3">
    <source>
        <dbReference type="PROSITE-ProRule" id="PRU00339"/>
    </source>
</evidence>
<dbReference type="STRING" id="639004.SAMN04488239_11267"/>
<reference evidence="6" key="1">
    <citation type="submission" date="2016-10" db="EMBL/GenBank/DDBJ databases">
        <authorList>
            <person name="Varghese N."/>
            <person name="Submissions S."/>
        </authorList>
    </citation>
    <scope>NUCLEOTIDE SEQUENCE [LARGE SCALE GENOMIC DNA]</scope>
    <source>
        <strain evidence="6">CGMCC 1.9108</strain>
    </source>
</reference>
<feature type="repeat" description="TPR" evidence="3">
    <location>
        <begin position="137"/>
        <end position="170"/>
    </location>
</feature>
<feature type="chain" id="PRO_5011568689" evidence="4">
    <location>
        <begin position="28"/>
        <end position="189"/>
    </location>
</feature>
<dbReference type="AlphaFoldDB" id="A0A1G6Z199"/>
<sequence length="189" mass="20210">MTKAPFNLKGIVAAIGLLVAICGGVAAQQADSGDEIALLAELAQADTARARQLDRQLQALWAKSGSASADFLLKRGRDALERQDIPAAIEHLTALTDHAPEFAEGWHARASAYFAADLYGPAIADLEHALALNPNHYNAIYGLGMMLEALNRPEAAFAAYSRALAIHPHHEEVTSAVNRLKPRIEGQAL</sequence>
<dbReference type="InterPro" id="IPR047150">
    <property type="entry name" value="SGT"/>
</dbReference>
<keyword evidence="6" id="KW-1185">Reference proteome</keyword>
<dbReference type="InterPro" id="IPR011990">
    <property type="entry name" value="TPR-like_helical_dom_sf"/>
</dbReference>
<evidence type="ECO:0000313" key="6">
    <source>
        <dbReference type="Proteomes" id="UP000199628"/>
    </source>
</evidence>
<accession>A0A1G6Z199</accession>
<feature type="repeat" description="TPR" evidence="3">
    <location>
        <begin position="103"/>
        <end position="136"/>
    </location>
</feature>
<protein>
    <submittedName>
        <fullName evidence="5">TPR repeat-containing protein</fullName>
    </submittedName>
</protein>
<organism evidence="5 6">
    <name type="scientific">Ruegeria marina</name>
    <dbReference type="NCBI Taxonomy" id="639004"/>
    <lineage>
        <taxon>Bacteria</taxon>
        <taxon>Pseudomonadati</taxon>
        <taxon>Pseudomonadota</taxon>
        <taxon>Alphaproteobacteria</taxon>
        <taxon>Rhodobacterales</taxon>
        <taxon>Roseobacteraceae</taxon>
        <taxon>Ruegeria</taxon>
    </lineage>
</organism>
<dbReference type="Proteomes" id="UP000199628">
    <property type="component" value="Unassembled WGS sequence"/>
</dbReference>
<dbReference type="Pfam" id="PF13432">
    <property type="entry name" value="TPR_16"/>
    <property type="match status" value="1"/>
</dbReference>
<evidence type="ECO:0000256" key="2">
    <source>
        <dbReference type="ARBA" id="ARBA00022803"/>
    </source>
</evidence>